<dbReference type="RefSeq" id="WP_106927092.1">
    <property type="nucleotide sequence ID" value="NZ_PYFT01000001.1"/>
</dbReference>
<dbReference type="InterPro" id="IPR016181">
    <property type="entry name" value="Acyl_CoA_acyltransferase"/>
</dbReference>
<gene>
    <name evidence="3" type="ORF">AHMF7605_05145</name>
</gene>
<evidence type="ECO:0000313" key="4">
    <source>
        <dbReference type="Proteomes" id="UP000240357"/>
    </source>
</evidence>
<dbReference type="InterPro" id="IPR050769">
    <property type="entry name" value="NAT_camello-type"/>
</dbReference>
<keyword evidence="4" id="KW-1185">Reference proteome</keyword>
<name>A0A2T2YBS6_9BACT</name>
<dbReference type="Proteomes" id="UP000240357">
    <property type="component" value="Unassembled WGS sequence"/>
</dbReference>
<organism evidence="3 4">
    <name type="scientific">Adhaeribacter arboris</name>
    <dbReference type="NCBI Taxonomy" id="2072846"/>
    <lineage>
        <taxon>Bacteria</taxon>
        <taxon>Pseudomonadati</taxon>
        <taxon>Bacteroidota</taxon>
        <taxon>Cytophagia</taxon>
        <taxon>Cytophagales</taxon>
        <taxon>Hymenobacteraceae</taxon>
        <taxon>Adhaeribacter</taxon>
    </lineage>
</organism>
<dbReference type="PANTHER" id="PTHR13947:SF37">
    <property type="entry name" value="LD18367P"/>
    <property type="match status" value="1"/>
</dbReference>
<feature type="domain" description="N-acetyltransferase" evidence="2">
    <location>
        <begin position="1"/>
        <end position="163"/>
    </location>
</feature>
<dbReference type="CDD" id="cd04301">
    <property type="entry name" value="NAT_SF"/>
    <property type="match status" value="1"/>
</dbReference>
<keyword evidence="1 3" id="KW-0808">Transferase</keyword>
<dbReference type="EMBL" id="PYFT01000001">
    <property type="protein sequence ID" value="PSR52954.1"/>
    <property type="molecule type" value="Genomic_DNA"/>
</dbReference>
<dbReference type="PANTHER" id="PTHR13947">
    <property type="entry name" value="GNAT FAMILY N-ACETYLTRANSFERASE"/>
    <property type="match status" value="1"/>
</dbReference>
<evidence type="ECO:0000256" key="1">
    <source>
        <dbReference type="ARBA" id="ARBA00022679"/>
    </source>
</evidence>
<comment type="caution">
    <text evidence="3">The sequence shown here is derived from an EMBL/GenBank/DDBJ whole genome shotgun (WGS) entry which is preliminary data.</text>
</comment>
<dbReference type="SUPFAM" id="SSF55729">
    <property type="entry name" value="Acyl-CoA N-acyltransferases (Nat)"/>
    <property type="match status" value="1"/>
</dbReference>
<proteinExistence type="predicted"/>
<reference evidence="3 4" key="1">
    <citation type="submission" date="2018-03" db="EMBL/GenBank/DDBJ databases">
        <title>Adhaeribacter sp. HMF7605 Genome sequencing and assembly.</title>
        <authorList>
            <person name="Kang H."/>
            <person name="Kang J."/>
            <person name="Cha I."/>
            <person name="Kim H."/>
            <person name="Joh K."/>
        </authorList>
    </citation>
    <scope>NUCLEOTIDE SEQUENCE [LARGE SCALE GENOMIC DNA]</scope>
    <source>
        <strain evidence="3 4">HMF7605</strain>
    </source>
</reference>
<dbReference type="OrthoDB" id="4228396at2"/>
<evidence type="ECO:0000259" key="2">
    <source>
        <dbReference type="PROSITE" id="PS51186"/>
    </source>
</evidence>
<evidence type="ECO:0000313" key="3">
    <source>
        <dbReference type="EMBL" id="PSR52954.1"/>
    </source>
</evidence>
<dbReference type="Gene3D" id="3.40.630.30">
    <property type="match status" value="1"/>
</dbReference>
<dbReference type="Pfam" id="PF00583">
    <property type="entry name" value="Acetyltransf_1"/>
    <property type="match status" value="1"/>
</dbReference>
<dbReference type="AlphaFoldDB" id="A0A2T2YBS6"/>
<dbReference type="PROSITE" id="PS51186">
    <property type="entry name" value="GNAT"/>
    <property type="match status" value="1"/>
</dbReference>
<accession>A0A2T2YBS6</accession>
<protein>
    <submittedName>
        <fullName evidence="3">GNAT family N-acetyltransferase</fullName>
    </submittedName>
</protein>
<sequence>MQIIELTASHSLNYKNFFLQGLRDHPDCFRTSPSDERWAYFPTEGTAESFTLAAVTEQEELMGVVSFERDTSRNMRHKALLYRMYVSNHFAGKGIGKTLIQNTLNRARQIPGLEQVYLTVIASNIKAKKLYSSFGFEPFSHEKNAIKTAAGIYYHEEQMVLFL</sequence>
<dbReference type="InterPro" id="IPR000182">
    <property type="entry name" value="GNAT_dom"/>
</dbReference>
<dbReference type="GO" id="GO:0008080">
    <property type="term" value="F:N-acetyltransferase activity"/>
    <property type="evidence" value="ECO:0007669"/>
    <property type="project" value="InterPro"/>
</dbReference>